<dbReference type="Proteomes" id="UP000193484">
    <property type="component" value="Unassembled WGS sequence"/>
</dbReference>
<dbReference type="PANTHER" id="PTHR33542">
    <property type="entry name" value="SIROHYDROCHLORIN FERROCHELATASE, CHLOROPLASTIC"/>
    <property type="match status" value="1"/>
</dbReference>
<dbReference type="Pfam" id="PF01903">
    <property type="entry name" value="CbiX"/>
    <property type="match status" value="1"/>
</dbReference>
<name>A0A1X1R7W9_MYCFA</name>
<dbReference type="InterPro" id="IPR002762">
    <property type="entry name" value="CbiX-like"/>
</dbReference>
<proteinExistence type="predicted"/>
<sequence length="250" mass="26253">MGTLLVAHGTANPHGVAMIGELAARMSARLREPVRTAFLDVLGPGPAEVLASIPDEPTVVVPAFLTAGYHVRADLPARIAESGHRRVTVTPALGPSPELARALLGRIAEAGWRHGDAVVLAVAGTRDRQAQSALRSTAATLSALAGRRVPIGFAAPSQDGHGYPLVGEVVDRVRADGADRVVIASFLLAEGLFQQRLRESGADAVAEPLGLHPSVIRLACLRRSHALESVRSGRRSAALRARPVAEPHLR</sequence>
<keyword evidence="2" id="KW-1185">Reference proteome</keyword>
<gene>
    <name evidence="1" type="ORF">AWC04_14845</name>
</gene>
<dbReference type="SUPFAM" id="SSF53800">
    <property type="entry name" value="Chelatase"/>
    <property type="match status" value="1"/>
</dbReference>
<dbReference type="CDD" id="cd03416">
    <property type="entry name" value="CbiX_SirB_N"/>
    <property type="match status" value="1"/>
</dbReference>
<comment type="caution">
    <text evidence="1">The sequence shown here is derived from an EMBL/GenBank/DDBJ whole genome shotgun (WGS) entry which is preliminary data.</text>
</comment>
<protein>
    <submittedName>
        <fullName evidence="1">Cobalamin biosynthesis protein CbiX</fullName>
    </submittedName>
</protein>
<dbReference type="STRING" id="1793.AWC04_14845"/>
<dbReference type="EMBL" id="LQOJ01000048">
    <property type="protein sequence ID" value="ORV00949.1"/>
    <property type="molecule type" value="Genomic_DNA"/>
</dbReference>
<evidence type="ECO:0000313" key="1">
    <source>
        <dbReference type="EMBL" id="ORV00949.1"/>
    </source>
</evidence>
<dbReference type="PANTHER" id="PTHR33542:SF5">
    <property type="entry name" value="FERROCHELATASE CHE1"/>
    <property type="match status" value="1"/>
</dbReference>
<accession>A0A1X1R7W9</accession>
<dbReference type="AlphaFoldDB" id="A0A1X1R7W9"/>
<dbReference type="RefSeq" id="WP_085098049.1">
    <property type="nucleotide sequence ID" value="NZ_AP022603.1"/>
</dbReference>
<evidence type="ECO:0000313" key="2">
    <source>
        <dbReference type="Proteomes" id="UP000193484"/>
    </source>
</evidence>
<dbReference type="Gene3D" id="3.40.50.1400">
    <property type="match status" value="2"/>
</dbReference>
<dbReference type="OrthoDB" id="7345302at2"/>
<reference evidence="1 2" key="1">
    <citation type="submission" date="2016-01" db="EMBL/GenBank/DDBJ databases">
        <title>The new phylogeny of the genus Mycobacterium.</title>
        <authorList>
            <person name="Tarcisio F."/>
            <person name="Conor M."/>
            <person name="Antonella G."/>
            <person name="Elisabetta G."/>
            <person name="Giulia F.S."/>
            <person name="Sara T."/>
            <person name="Anna F."/>
            <person name="Clotilde B."/>
            <person name="Roberto B."/>
            <person name="Veronica D.S."/>
            <person name="Fabio R."/>
            <person name="Monica P."/>
            <person name="Olivier J."/>
            <person name="Enrico T."/>
            <person name="Nicola S."/>
        </authorList>
    </citation>
    <scope>NUCLEOTIDE SEQUENCE [LARGE SCALE GENOMIC DNA]</scope>
    <source>
        <strain evidence="1 2">DSM 44179</strain>
    </source>
</reference>
<dbReference type="GO" id="GO:0016829">
    <property type="term" value="F:lyase activity"/>
    <property type="evidence" value="ECO:0007669"/>
    <property type="project" value="InterPro"/>
</dbReference>
<organism evidence="1 2">
    <name type="scientific">Mycolicibacterium fallax</name>
    <name type="common">Mycobacterium fallax</name>
    <dbReference type="NCBI Taxonomy" id="1793"/>
    <lineage>
        <taxon>Bacteria</taxon>
        <taxon>Bacillati</taxon>
        <taxon>Actinomycetota</taxon>
        <taxon>Actinomycetes</taxon>
        <taxon>Mycobacteriales</taxon>
        <taxon>Mycobacteriaceae</taxon>
        <taxon>Mycolicibacterium</taxon>
    </lineage>
</organism>
<dbReference type="InterPro" id="IPR050963">
    <property type="entry name" value="Sirohydro_Cobaltochel/CbiX"/>
</dbReference>